<reference evidence="1 2" key="1">
    <citation type="journal article" date="2005" name="J. Bacteriol.">
        <title>Swine and poultry pathogens: the complete genome sequences of two strains of Mycoplasma hyopneumoniae and a strain of Mycoplasma synoviae.</title>
        <authorList>
            <person name="Vasconcelos A.T."/>
            <person name="Ferreira H.B."/>
            <person name="Bizarro C.V."/>
            <person name="Bonatto S.L."/>
            <person name="Carvalho M.O."/>
            <person name="Pinto P.M."/>
            <person name="Almeida D.F."/>
            <person name="Almeida L.G."/>
            <person name="Almeida R."/>
            <person name="Alves-Filho L."/>
            <person name="Assuncao E.N."/>
            <person name="Azevedo V.A."/>
            <person name="Bogo M.R."/>
            <person name="Brigido M.M."/>
            <person name="Brocchi M."/>
            <person name="Burity H.A."/>
            <person name="Camargo A.A."/>
            <person name="Camargo S.S."/>
            <person name="Carepo M.S."/>
            <person name="Carraro D.M."/>
            <person name="de Mattos Cascardo J.C."/>
            <person name="Castro L.A."/>
            <person name="Cavalcanti G."/>
            <person name="Chemale G."/>
            <person name="Collevatti R.G."/>
            <person name="Cunha C.W."/>
            <person name="Dallagiovanna B."/>
            <person name="Dambros B.P."/>
            <person name="Dellagostin O.A."/>
            <person name="Falcao C."/>
            <person name="Fantinatti-Garboggini F."/>
            <person name="Felipe M.S."/>
            <person name="Fiorentin L."/>
            <person name="Franco G.R."/>
            <person name="Freitas N.S."/>
            <person name="Frias D."/>
            <person name="Grangeiro T.B."/>
            <person name="Grisard E.C."/>
            <person name="Guimaraes C.T."/>
            <person name="Hungria M."/>
            <person name="Jardim S.N."/>
            <person name="Krieger M.A."/>
            <person name="Laurino J.P."/>
            <person name="Lima L.F."/>
            <person name="Lopes M.I."/>
            <person name="Loreto E.L."/>
            <person name="Madeira H.M."/>
            <person name="Manfio G.P."/>
            <person name="Maranhao A.Q."/>
            <person name="Martinkovics C.T."/>
            <person name="Medeiros S.R."/>
            <person name="Moreira M.A."/>
            <person name="Neiva M."/>
            <person name="Ramalho-Neto C.E."/>
            <person name="Nicolas M.F."/>
            <person name="Oliveira S.C."/>
            <person name="Paixao R.F."/>
            <person name="Pedrosa F.O."/>
            <person name="Pena S.D."/>
            <person name="Pereira M."/>
            <person name="Pereira-Ferrari L."/>
            <person name="Piffer I."/>
            <person name="Pinto L.S."/>
            <person name="Potrich D.P."/>
            <person name="Salim A.C."/>
            <person name="Santos F.R."/>
            <person name="Schmitt R."/>
            <person name="Schneider M.P."/>
            <person name="Schrank A."/>
            <person name="Schrank I.S."/>
            <person name="Schuck A.F."/>
            <person name="Seuanez H.N."/>
            <person name="Silva D.W."/>
            <person name="Silva R."/>
            <person name="Silva S.C."/>
            <person name="Soares C.M."/>
            <person name="Souza K.R."/>
            <person name="Souza R.C."/>
            <person name="Staats C.C."/>
            <person name="Steffens M.B."/>
            <person name="Teixeira S.M."/>
            <person name="Urmenyi T.P."/>
            <person name="Vainstein M.H."/>
            <person name="Zuccherato L.W."/>
            <person name="Simpson A.J."/>
            <person name="Zaha A."/>
        </authorList>
    </citation>
    <scope>NUCLEOTIDE SEQUENCE [LARGE SCALE GENOMIC DNA]</scope>
    <source>
        <strain evidence="2">J / ATCC 25934 / NCTC 10110</strain>
    </source>
</reference>
<evidence type="ECO:0000313" key="2">
    <source>
        <dbReference type="Proteomes" id="UP000000548"/>
    </source>
</evidence>
<gene>
    <name evidence="1" type="ordered locus">MHJ_0684</name>
</gene>
<dbReference type="KEGG" id="mhj:MHJ_0684"/>
<evidence type="ECO:0000313" key="1">
    <source>
        <dbReference type="EMBL" id="ABO93474.1"/>
    </source>
</evidence>
<accession>A4Q7U4</accession>
<dbReference type="AlphaFoldDB" id="A4Q7U4"/>
<dbReference type="HOGENOM" id="CLU_2369807_0_0_14"/>
<organism evidence="1 2">
    <name type="scientific">Mesomycoplasma hyopneumoniae (strain J / ATCC 25934 / NCTC 10110)</name>
    <name type="common">Mycoplasma hyopneumoniae</name>
    <dbReference type="NCBI Taxonomy" id="262719"/>
    <lineage>
        <taxon>Bacteria</taxon>
        <taxon>Bacillati</taxon>
        <taxon>Mycoplasmatota</taxon>
        <taxon>Mycoplasmoidales</taxon>
        <taxon>Metamycoplasmataceae</taxon>
        <taxon>Mesomycoplasma</taxon>
    </lineage>
</organism>
<protein>
    <submittedName>
        <fullName evidence="1">Uncharacterized protein</fullName>
    </submittedName>
</protein>
<sequence length="102" mass="12069">MNNLLNYLKKYFNFLLFMAKCNYIVNLGIIKMKNLELNNLLSLGNVVVAQPYEENLKNKLKNLFAIIEDNFLSKIKNKKNKNHVKKKFIYWISTSHYPGLNK</sequence>
<proteinExistence type="predicted"/>
<dbReference type="EMBL" id="AE017243">
    <property type="protein sequence ID" value="ABO93474.1"/>
    <property type="molecule type" value="Genomic_DNA"/>
</dbReference>
<dbReference type="Proteomes" id="UP000000548">
    <property type="component" value="Chromosome"/>
</dbReference>
<name>A4Q7U4_MESHJ</name>